<proteinExistence type="predicted"/>
<reference evidence="2" key="1">
    <citation type="journal article" date="2024" name="Front. Bioeng. Biotechnol.">
        <title>Genome-scale model development and genomic sequencing of the oleaginous clade Lipomyces.</title>
        <authorList>
            <person name="Czajka J.J."/>
            <person name="Han Y."/>
            <person name="Kim J."/>
            <person name="Mondo S.J."/>
            <person name="Hofstad B.A."/>
            <person name="Robles A."/>
            <person name="Haridas S."/>
            <person name="Riley R."/>
            <person name="LaButti K."/>
            <person name="Pangilinan J."/>
            <person name="Andreopoulos W."/>
            <person name="Lipzen A."/>
            <person name="Yan J."/>
            <person name="Wang M."/>
            <person name="Ng V."/>
            <person name="Grigoriev I.V."/>
            <person name="Spatafora J.W."/>
            <person name="Magnuson J.K."/>
            <person name="Baker S.E."/>
            <person name="Pomraning K.R."/>
        </authorList>
    </citation>
    <scope>NUCLEOTIDE SEQUENCE [LARGE SCALE GENOMIC DNA]</scope>
    <source>
        <strain evidence="2">CBS 7786</strain>
    </source>
</reference>
<name>A0ACC3SXW9_LIPKO</name>
<protein>
    <submittedName>
        <fullName evidence="1">Uncharacterized protein</fullName>
    </submittedName>
</protein>
<evidence type="ECO:0000313" key="1">
    <source>
        <dbReference type="EMBL" id="KAK9236425.1"/>
    </source>
</evidence>
<accession>A0ACC3SXW9</accession>
<evidence type="ECO:0000313" key="2">
    <source>
        <dbReference type="Proteomes" id="UP001433508"/>
    </source>
</evidence>
<sequence>MSSSSAPTSSSSDGRPSDDSFRDVSPPPSPTPSMTSSVAVPLLAAWKNPLPEWKTQLQLPSWWSRLTSVGSKNHRLLIGIQAVAAVYLICLFARFQYYGPMTHNSSSSSVGTILSGQNSGLLAEDMATPITGHSEFPLNVFLVNTPKYHFEVFVPMIETFKRIDNLNITLFSTEDGMSKWGLRNAVEVERGGLTLLDAQVTPVDKAGVNPEFIFLTTCPEDIRVLGRSLEVALNRGAHVMCIVHQAHLWDYRNVEQYANEISFMRPWVERGQWHFAALSHHVHTYIVSNFEQYLDTPGLEYHPFLFHPVFNLTAPLNLDFNSTEPFAIIPGKFESERRNYDAIFTEYGQLNCDINLRLVGSGVIPRIADVMNPKIGFITNLNFFEYFHEMSKAVAIIPTLGNDHYLKSQASSTVATSIIAGTPLIASQQFIFAHSQIPVEAVWLQGEQETELQVLQRVGHLNSTEWQHKKTVVERLRWSLIRENVARAERMLNVIGGNKYGSTTETNSGTFIF</sequence>
<dbReference type="EMBL" id="MU971388">
    <property type="protein sequence ID" value="KAK9236425.1"/>
    <property type="molecule type" value="Genomic_DNA"/>
</dbReference>
<comment type="caution">
    <text evidence="1">The sequence shown here is derived from an EMBL/GenBank/DDBJ whole genome shotgun (WGS) entry which is preliminary data.</text>
</comment>
<dbReference type="Proteomes" id="UP001433508">
    <property type="component" value="Unassembled WGS sequence"/>
</dbReference>
<gene>
    <name evidence="1" type="ORF">V1525DRAFT_407036</name>
</gene>
<keyword evidence="2" id="KW-1185">Reference proteome</keyword>
<organism evidence="1 2">
    <name type="scientific">Lipomyces kononenkoae</name>
    <name type="common">Yeast</name>
    <dbReference type="NCBI Taxonomy" id="34357"/>
    <lineage>
        <taxon>Eukaryota</taxon>
        <taxon>Fungi</taxon>
        <taxon>Dikarya</taxon>
        <taxon>Ascomycota</taxon>
        <taxon>Saccharomycotina</taxon>
        <taxon>Lipomycetes</taxon>
        <taxon>Lipomycetales</taxon>
        <taxon>Lipomycetaceae</taxon>
        <taxon>Lipomyces</taxon>
    </lineage>
</organism>